<dbReference type="EMBL" id="SGPL01000271">
    <property type="protein sequence ID" value="THH14520.1"/>
    <property type="molecule type" value="Genomic_DNA"/>
</dbReference>
<dbReference type="InterPro" id="IPR032567">
    <property type="entry name" value="RTL1-rel"/>
</dbReference>
<evidence type="ECO:0000313" key="3">
    <source>
        <dbReference type="EMBL" id="THH14520.1"/>
    </source>
</evidence>
<organism evidence="3 4">
    <name type="scientific">Bondarzewia mesenterica</name>
    <dbReference type="NCBI Taxonomy" id="1095465"/>
    <lineage>
        <taxon>Eukaryota</taxon>
        <taxon>Fungi</taxon>
        <taxon>Dikarya</taxon>
        <taxon>Basidiomycota</taxon>
        <taxon>Agaricomycotina</taxon>
        <taxon>Agaricomycetes</taxon>
        <taxon>Russulales</taxon>
        <taxon>Bondarzewiaceae</taxon>
        <taxon>Bondarzewia</taxon>
    </lineage>
</organism>
<evidence type="ECO:0000313" key="4">
    <source>
        <dbReference type="Proteomes" id="UP000310158"/>
    </source>
</evidence>
<comment type="caution">
    <text evidence="3">The sequence shown here is derived from an EMBL/GenBank/DDBJ whole genome shotgun (WGS) entry which is preliminary data.</text>
</comment>
<name>A0A4S4LW18_9AGAM</name>
<dbReference type="Pfam" id="PF19259">
    <property type="entry name" value="Ty3_capsid"/>
    <property type="match status" value="1"/>
</dbReference>
<dbReference type="Proteomes" id="UP000310158">
    <property type="component" value="Unassembled WGS sequence"/>
</dbReference>
<dbReference type="PANTHER" id="PTHR15503:SF36">
    <property type="entry name" value="RETROTRANSPOSON GAG-LIKE PROTEIN 5"/>
    <property type="match status" value="1"/>
</dbReference>
<accession>A0A4S4LW18</accession>
<sequence length="249" mass="28879">MTSTNDKLPDLAKPTLFSGNRADTKHFLAQCNLYMKARAKNFDDDYAKIAFVLSFMKGGLAKQWAMDYTDILATAPKTTYADFKKALRAVFEELNPERNAVVRLKRLVQGKYSVQAYIATFKELALKAKYTGTPLIEEFKRGLDRKIIERILLRDNPPEKIKDWYKHATTYDDLFWNYTTEVANHNGRGKIEYPNRYQSWDTQCPFTTNRYAPAPNQRFAPPNNNDQVIPMDVDKSAFRKLDPRERADL</sequence>
<dbReference type="AlphaFoldDB" id="A0A4S4LW18"/>
<protein>
    <recommendedName>
        <fullName evidence="2">Ty3 transposon capsid-like protein domain-containing protein</fullName>
    </recommendedName>
</protein>
<feature type="domain" description="Ty3 transposon capsid-like protein" evidence="2">
    <location>
        <begin position="13"/>
        <end position="155"/>
    </location>
</feature>
<feature type="compositionally biased region" description="Basic and acidic residues" evidence="1">
    <location>
        <begin position="232"/>
        <end position="249"/>
    </location>
</feature>
<gene>
    <name evidence="3" type="ORF">EW146_g5816</name>
</gene>
<keyword evidence="4" id="KW-1185">Reference proteome</keyword>
<feature type="region of interest" description="Disordered" evidence="1">
    <location>
        <begin position="218"/>
        <end position="249"/>
    </location>
</feature>
<dbReference type="InterPro" id="IPR045358">
    <property type="entry name" value="Ty3_capsid"/>
</dbReference>
<proteinExistence type="predicted"/>
<evidence type="ECO:0000259" key="2">
    <source>
        <dbReference type="Pfam" id="PF19259"/>
    </source>
</evidence>
<evidence type="ECO:0000256" key="1">
    <source>
        <dbReference type="SAM" id="MobiDB-lite"/>
    </source>
</evidence>
<dbReference type="PANTHER" id="PTHR15503">
    <property type="entry name" value="LDOC1 RELATED"/>
    <property type="match status" value="1"/>
</dbReference>
<dbReference type="OrthoDB" id="3026227at2759"/>
<reference evidence="3 4" key="1">
    <citation type="submission" date="2019-02" db="EMBL/GenBank/DDBJ databases">
        <title>Genome sequencing of the rare red list fungi Bondarzewia mesenterica.</title>
        <authorList>
            <person name="Buettner E."/>
            <person name="Kellner H."/>
        </authorList>
    </citation>
    <scope>NUCLEOTIDE SEQUENCE [LARGE SCALE GENOMIC DNA]</scope>
    <source>
        <strain evidence="3 4">DSM 108281</strain>
    </source>
</reference>